<dbReference type="Proteomes" id="UP000658514">
    <property type="component" value="Unassembled WGS sequence"/>
</dbReference>
<reference evidence="1 2" key="1">
    <citation type="journal article" date="2020" name="ISME J.">
        <title>Comparative genomics reveals insights into cyanobacterial evolution and habitat adaptation.</title>
        <authorList>
            <person name="Chen M.Y."/>
            <person name="Teng W.K."/>
            <person name="Zhao L."/>
            <person name="Hu C.X."/>
            <person name="Zhou Y.K."/>
            <person name="Han B.P."/>
            <person name="Song L.R."/>
            <person name="Shu W.S."/>
        </authorList>
    </citation>
    <scope>NUCLEOTIDE SEQUENCE [LARGE SCALE GENOMIC DNA]</scope>
    <source>
        <strain evidence="1 2">FACHB-288</strain>
    </source>
</reference>
<keyword evidence="2" id="KW-1185">Reference proteome</keyword>
<dbReference type="InterPro" id="IPR011335">
    <property type="entry name" value="Restrct_endonuc-II-like"/>
</dbReference>
<evidence type="ECO:0000313" key="2">
    <source>
        <dbReference type="Proteomes" id="UP000658514"/>
    </source>
</evidence>
<dbReference type="Pfam" id="PF08814">
    <property type="entry name" value="XisH"/>
    <property type="match status" value="1"/>
</dbReference>
<evidence type="ECO:0000313" key="1">
    <source>
        <dbReference type="EMBL" id="MBD2200712.1"/>
    </source>
</evidence>
<dbReference type="InterPro" id="IPR011856">
    <property type="entry name" value="tRNA_endonuc-like_dom_sf"/>
</dbReference>
<dbReference type="EMBL" id="JACJQH010000105">
    <property type="protein sequence ID" value="MBD2200712.1"/>
    <property type="molecule type" value="Genomic_DNA"/>
</dbReference>
<dbReference type="CDD" id="cd22366">
    <property type="entry name" value="XisH-like"/>
    <property type="match status" value="1"/>
</dbReference>
<dbReference type="Gene3D" id="3.40.1350.10">
    <property type="match status" value="1"/>
</dbReference>
<dbReference type="InterPro" id="IPR014919">
    <property type="entry name" value="XisH"/>
</dbReference>
<dbReference type="SUPFAM" id="SSF52980">
    <property type="entry name" value="Restriction endonuclease-like"/>
    <property type="match status" value="1"/>
</dbReference>
<organism evidence="1 2">
    <name type="scientific">Calothrix parietina FACHB-288</name>
    <dbReference type="NCBI Taxonomy" id="2692896"/>
    <lineage>
        <taxon>Bacteria</taxon>
        <taxon>Bacillati</taxon>
        <taxon>Cyanobacteriota</taxon>
        <taxon>Cyanophyceae</taxon>
        <taxon>Nostocales</taxon>
        <taxon>Calotrichaceae</taxon>
        <taxon>Calothrix</taxon>
    </lineage>
</organism>
<name>A0ABR8AKW9_9CYAN</name>
<accession>A0ABR8AKW9</accession>
<protein>
    <submittedName>
        <fullName evidence="1">XisH family protein</fullName>
    </submittedName>
</protein>
<sequence length="138" mass="16126">MPAKDIYHDAVKNALIKDGWLIIADPYIIKYEDAELYADLAAEKPIAAERQGQKIVVEIKSFVGKSQMYDFHNALGQYIVYRNLIQVSEPEYNLYLAIDDIVYFNFFQRPSIQLIIRQNNLQLMIVDTEQEQIVQWIP</sequence>
<gene>
    <name evidence="1" type="ORF">H6G24_35600</name>
</gene>
<dbReference type="RefSeq" id="WP_190540742.1">
    <property type="nucleotide sequence ID" value="NZ_CAWPNO010000008.1"/>
</dbReference>
<comment type="caution">
    <text evidence="1">The sequence shown here is derived from an EMBL/GenBank/DDBJ whole genome shotgun (WGS) entry which is preliminary data.</text>
</comment>
<proteinExistence type="predicted"/>